<dbReference type="Gene3D" id="2.160.20.10">
    <property type="entry name" value="Single-stranded right-handed beta-helix, Pectin lyase-like"/>
    <property type="match status" value="1"/>
</dbReference>
<feature type="signal peptide" evidence="2">
    <location>
        <begin position="1"/>
        <end position="23"/>
    </location>
</feature>
<organism evidence="5 7">
    <name type="scientific">Halarcobacter bivalviorum</name>
    <dbReference type="NCBI Taxonomy" id="663364"/>
    <lineage>
        <taxon>Bacteria</taxon>
        <taxon>Pseudomonadati</taxon>
        <taxon>Campylobacterota</taxon>
        <taxon>Epsilonproteobacteria</taxon>
        <taxon>Campylobacterales</taxon>
        <taxon>Arcobacteraceae</taxon>
        <taxon>Halarcobacter</taxon>
    </lineage>
</organism>
<dbReference type="InterPro" id="IPR012334">
    <property type="entry name" value="Pectin_lyas_fold"/>
</dbReference>
<evidence type="ECO:0000313" key="7">
    <source>
        <dbReference type="Proteomes" id="UP000289193"/>
    </source>
</evidence>
<dbReference type="Proteomes" id="UP000253850">
    <property type="component" value="Chromosome"/>
</dbReference>
<evidence type="ECO:0000256" key="2">
    <source>
        <dbReference type="SAM" id="SignalP"/>
    </source>
</evidence>
<dbReference type="SUPFAM" id="SSF51126">
    <property type="entry name" value="Pectin lyase-like"/>
    <property type="match status" value="1"/>
</dbReference>
<dbReference type="Pfam" id="PF05860">
    <property type="entry name" value="TPS"/>
    <property type="match status" value="1"/>
</dbReference>
<feature type="domain" description="Filamentous haemagglutinin FhaB/tRNA nuclease CdiA-like TPS" evidence="3">
    <location>
        <begin position="44"/>
        <end position="163"/>
    </location>
</feature>
<evidence type="ECO:0000313" key="4">
    <source>
        <dbReference type="EMBL" id="AXH11279.1"/>
    </source>
</evidence>
<dbReference type="EMBL" id="CP031217">
    <property type="protein sequence ID" value="AXH11279.1"/>
    <property type="molecule type" value="Genomic_DNA"/>
</dbReference>
<gene>
    <name evidence="4" type="ORF">ABIV_0244</name>
    <name evidence="5" type="ORF">CRV05_09590</name>
</gene>
<evidence type="ECO:0000313" key="6">
    <source>
        <dbReference type="Proteomes" id="UP000253850"/>
    </source>
</evidence>
<proteinExistence type="predicted"/>
<dbReference type="NCBIfam" id="TIGR01901">
    <property type="entry name" value="adhes_NPXG"/>
    <property type="match status" value="1"/>
</dbReference>
<feature type="coiled-coil region" evidence="1">
    <location>
        <begin position="1746"/>
        <end position="1777"/>
    </location>
</feature>
<dbReference type="InterPro" id="IPR025157">
    <property type="entry name" value="Hemagglutinin_rpt"/>
</dbReference>
<keyword evidence="2" id="KW-0732">Signal</keyword>
<reference evidence="5 7" key="1">
    <citation type="submission" date="2017-10" db="EMBL/GenBank/DDBJ databases">
        <title>Genomics of the genus Arcobacter.</title>
        <authorList>
            <person name="Perez-Cataluna A."/>
            <person name="Figueras M.J."/>
        </authorList>
    </citation>
    <scope>NUCLEOTIDE SEQUENCE [LARGE SCALE GENOMIC DNA]</scope>
    <source>
        <strain evidence="5 7">CECT 7835</strain>
    </source>
</reference>
<accession>A0AAX2A919</accession>
<evidence type="ECO:0000313" key="5">
    <source>
        <dbReference type="EMBL" id="RXK09548.1"/>
    </source>
</evidence>
<evidence type="ECO:0000259" key="3">
    <source>
        <dbReference type="SMART" id="SM00912"/>
    </source>
</evidence>
<dbReference type="EMBL" id="PDKM01000005">
    <property type="protein sequence ID" value="RXK09548.1"/>
    <property type="molecule type" value="Genomic_DNA"/>
</dbReference>
<dbReference type="RefSeq" id="WP_114838164.1">
    <property type="nucleotide sequence ID" value="NZ_CP031217.1"/>
</dbReference>
<feature type="coiled-coil region" evidence="1">
    <location>
        <begin position="719"/>
        <end position="746"/>
    </location>
</feature>
<dbReference type="Proteomes" id="UP000289193">
    <property type="component" value="Unassembled WGS sequence"/>
</dbReference>
<keyword evidence="7" id="KW-1185">Reference proteome</keyword>
<dbReference type="InterPro" id="IPR010069">
    <property type="entry name" value="CdiA_FHA1_rpt"/>
</dbReference>
<keyword evidence="1" id="KW-0175">Coiled coil</keyword>
<dbReference type="KEGG" id="hbv:ABIV_0244"/>
<dbReference type="Pfam" id="PF13332">
    <property type="entry name" value="Fil_haemagg_2"/>
    <property type="match status" value="2"/>
</dbReference>
<evidence type="ECO:0000256" key="1">
    <source>
        <dbReference type="SAM" id="Coils"/>
    </source>
</evidence>
<name>A0AAX2A919_9BACT</name>
<protein>
    <submittedName>
        <fullName evidence="4">Hemagglutinin domain-containing protein</fullName>
    </submittedName>
</protein>
<sequence length="1782" mass="192653">MFFKKVCSVLLSISLLFNQIVYASGITVDSTASSMNKPSLGNAQNGVPIVNIVNPNSNGLSHNKFKNYNVNKQGLILNNSRVVTKTQLAGYINRNKNLSTTAKVILNEVTGTNKSLLKGYTEVAGSAAHVIIANPNGISVNGGGFINTPQATLTTGKPFFYGNELGGFNVRGEDIIIEGEGFNVNNIDKVNLYSKALQLNAKIYANKLNIVTGDNDISQDGTITSLDTNGSGIAIDSSLLGGIYANTITLTSNDKGVGVNLPPEVISQKDLIINANGNLVLKKVVANENINITISNANIESTNEVGAKNILLKTSKDLIVDAGSIIEASNNLITKAKNINNSGELRAISDNSNLSLEVEQELINNNNIYSKNDIVVNSTKVENNNLIQADDDITANITDFTNNTNGTIYAKDKLTLISTDIDNKGVVTADNVNIKTQIITNKGALYTTNDMSIKANTLTNEEMIRSNNEINLLISNALNNEKTSMIYADGNINIAANEDKDKINTITNKGLIQSHKDINITAKTLNNTAASPVYTPKITSSTKTVSRGGSKSYDIVTTTVRTDLLTIPTDPALMLAEGNITIDVDTLNNYYSLISSDKDIILNALTANNVGKVALTTTSVTTKQYRKEKYCSKRVSGSCMKHKTRAGYRGTFTSKSTSKVPVINYGIQAKRSIIGNVVTLNNINNGQDILTQQEISQKQDEINTIVSNSISLQNGITALDDNNEQINLIVNEVQDMEAKVDSIQTNDDFTTFKIDLQNIKTALEDVISKDQETMDNLQVVINYTKTLNSSTNLEQEIIKLESYLSTLKDNLTQNTTNLENIENIDSSLNVVEDMAEQKQALIDVDVDIKNIIENNHTIIGEIENSNLSTLINEFDKVYNTLSDELQNTLTQQENTKQTVISNQNGLYQTRNTPTLKTVSNITINKDSSDLTSKLTLPKNKFGLFTLSENPKHSYLIEANPLYTNYQTFISSDYMMGKLGYDPTKTIKRLGDAMYETTLIRNSIINLSGQRYLKGYDSDLAQFKGLMDNAIEVQKNLNLAFGVTLSKEQINSLTKDIVWMEEKIIQGQKVLVPVVYLASLNKENLKNGSQIIAGEDIALATTGTLQNQGKIEAGNDLAILSNNIQNHGGTIEAKNNAALQSNTNIDNISGAIKAGKDLKLNAKKNINISVATNEETYKYKRGSQTTTNKGKDSEILVGGNLLINAGEGVNITSSKVKAEEDAVIIADKGDVTIDTAKQKEKFYFDVYGGYYKGDSSKNSGSQIEAKNLTVLTNGNLNISGSTIKVKEDANIYAKDVNITSSQDTSSSKYKSESKGFFSSSSTKIEKQSSKNIASLLQAKNVNIDTDSLTLIASKIKANQAEITAEIINLISSKDSEYLSKFSDTSGILTKTIATKGYIKEIAKEAKIEVNEKLIVNNKDITEKLTSDNIIKALSSEGKLTHEQINLVKAVLNNDEWDEKTTSLSGLGALIVAVVVTVLTAGAGAAIVGTAGGAATAATTATLTTASVQAAVVQSLVTGVTNQLVTSAITGNSFKLDGKTLLKGAVSAGVLSYANTALSIDALKESMSVTDYAQNAVVRGAAQGITSELTGGEFKDGFKTGAVLSIFNDSSLQMRKYVKDNYDYAGKNGEKIPDNVKSIGVNGDGVKLAGSGLDPITKDKIIAPFGGAQTGERLIFGIPYAEGGVVDKTVEYFAGPHDFISSWNYENIDNKTFLKSDDIFINTASGLLLIPSIPFAAAPFIQNNISEINAINSLKKEQKKKLDNIIENYKKNEQLVQENHNENK</sequence>
<dbReference type="GO" id="GO:0003824">
    <property type="term" value="F:catalytic activity"/>
    <property type="evidence" value="ECO:0007669"/>
    <property type="project" value="UniProtKB-ARBA"/>
</dbReference>
<dbReference type="SMART" id="SM00912">
    <property type="entry name" value="Haemagg_act"/>
    <property type="match status" value="1"/>
</dbReference>
<dbReference type="InterPro" id="IPR011050">
    <property type="entry name" value="Pectin_lyase_fold/virulence"/>
</dbReference>
<dbReference type="NCBIfam" id="TIGR01731">
    <property type="entry name" value="fil_hemag_20aa"/>
    <property type="match status" value="2"/>
</dbReference>
<feature type="chain" id="PRO_5044718479" evidence="2">
    <location>
        <begin position="24"/>
        <end position="1782"/>
    </location>
</feature>
<dbReference type="InterPro" id="IPR008638">
    <property type="entry name" value="FhaB/CdiA-like_TPS"/>
</dbReference>
<reference evidence="4 6" key="2">
    <citation type="submission" date="2018-07" db="EMBL/GenBank/DDBJ databases">
        <title>Complete genome of the Arcobacter bivalviorum type strain LMG 26154.</title>
        <authorList>
            <person name="Miller W.G."/>
            <person name="Yee E."/>
            <person name="Bono J.L."/>
        </authorList>
    </citation>
    <scope>NUCLEOTIDE SEQUENCE [LARGE SCALE GENOMIC DNA]</scope>
    <source>
        <strain evidence="4 6">LMG 26154</strain>
    </source>
</reference>